<evidence type="ECO:0000256" key="6">
    <source>
        <dbReference type="ARBA" id="ARBA00008853"/>
    </source>
</evidence>
<organism evidence="17 18">
    <name type="scientific">Mesobacillus campisalis</name>
    <dbReference type="NCBI Taxonomy" id="1408103"/>
    <lineage>
        <taxon>Bacteria</taxon>
        <taxon>Bacillati</taxon>
        <taxon>Bacillota</taxon>
        <taxon>Bacilli</taxon>
        <taxon>Bacillales</taxon>
        <taxon>Bacillaceae</taxon>
        <taxon>Mesobacillus</taxon>
    </lineage>
</organism>
<dbReference type="PANTHER" id="PTHR10907">
    <property type="entry name" value="REGUCALCIN"/>
    <property type="match status" value="1"/>
</dbReference>
<protein>
    <recommendedName>
        <fullName evidence="8">Regucalcin</fullName>
        <ecNumber evidence="7">3.1.1.17</ecNumber>
    </recommendedName>
    <alternativeName>
        <fullName evidence="13">Gluconolactonase</fullName>
    </alternativeName>
</protein>
<keyword evidence="18" id="KW-1185">Reference proteome</keyword>
<feature type="binding site" evidence="15">
    <location>
        <position position="146"/>
    </location>
    <ligand>
        <name>a divalent metal cation</name>
        <dbReference type="ChEBI" id="CHEBI:60240"/>
    </ligand>
</feature>
<evidence type="ECO:0000256" key="8">
    <source>
        <dbReference type="ARBA" id="ARBA00016808"/>
    </source>
</evidence>
<evidence type="ECO:0000256" key="4">
    <source>
        <dbReference type="ARBA" id="ARBA00001946"/>
    </source>
</evidence>
<comment type="cofactor">
    <cofactor evidence="15">
        <name>Zn(2+)</name>
        <dbReference type="ChEBI" id="CHEBI:29105"/>
    </cofactor>
    <text evidence="15">Binds 1 divalent metal cation per subunit.</text>
</comment>
<reference evidence="17 18" key="1">
    <citation type="submission" date="2015-04" db="EMBL/GenBank/DDBJ databases">
        <title>Taxonomic description and genome sequence of Bacillus campisalis sp. nov., a novel member of the genus Bacillus isolated from solar saltern.</title>
        <authorList>
            <person name="Mathan Kumar R."/>
            <person name="Kaur G."/>
            <person name="Kumar A."/>
            <person name="Singh N.K."/>
            <person name="Kaur N."/>
            <person name="Kumar N."/>
            <person name="Mayilraj S."/>
        </authorList>
    </citation>
    <scope>NUCLEOTIDE SEQUENCE [LARGE SCALE GENOMIC DNA]</scope>
    <source>
        <strain evidence="17 18">SA2-6</strain>
    </source>
</reference>
<comment type="similarity">
    <text evidence="6">Belongs to the SMP-30/CGR1 family.</text>
</comment>
<feature type="active site" description="Proton donor/acceptor" evidence="14">
    <location>
        <position position="196"/>
    </location>
</feature>
<dbReference type="PRINTS" id="PR01790">
    <property type="entry name" value="SMP30FAMILY"/>
</dbReference>
<dbReference type="AlphaFoldDB" id="A0A0M2SUT1"/>
<name>A0A0M2SUT1_9BACI</name>
<evidence type="ECO:0000313" key="18">
    <source>
        <dbReference type="Proteomes" id="UP000034166"/>
    </source>
</evidence>
<gene>
    <name evidence="17" type="ORF">WQ57_13495</name>
</gene>
<feature type="binding site" evidence="15">
    <location>
        <position position="196"/>
    </location>
    <ligand>
        <name>a divalent metal cation</name>
        <dbReference type="ChEBI" id="CHEBI:60240"/>
    </ligand>
</feature>
<dbReference type="GO" id="GO:0030234">
    <property type="term" value="F:enzyme regulator activity"/>
    <property type="evidence" value="ECO:0007669"/>
    <property type="project" value="InterPro"/>
</dbReference>
<evidence type="ECO:0000256" key="7">
    <source>
        <dbReference type="ARBA" id="ARBA00013227"/>
    </source>
</evidence>
<evidence type="ECO:0000256" key="5">
    <source>
        <dbReference type="ARBA" id="ARBA00004496"/>
    </source>
</evidence>
<feature type="binding site" evidence="15">
    <location>
        <position position="15"/>
    </location>
    <ligand>
        <name>a divalent metal cation</name>
        <dbReference type="ChEBI" id="CHEBI:60240"/>
    </ligand>
</feature>
<evidence type="ECO:0000256" key="3">
    <source>
        <dbReference type="ARBA" id="ARBA00001936"/>
    </source>
</evidence>
<evidence type="ECO:0000256" key="1">
    <source>
        <dbReference type="ARBA" id="ARBA00001589"/>
    </source>
</evidence>
<evidence type="ECO:0000256" key="2">
    <source>
        <dbReference type="ARBA" id="ARBA00001913"/>
    </source>
</evidence>
<accession>A0A0M2SUT1</accession>
<evidence type="ECO:0000256" key="12">
    <source>
        <dbReference type="ARBA" id="ARBA00022837"/>
    </source>
</evidence>
<keyword evidence="10 15" id="KW-0479">Metal-binding</keyword>
<sequence length="290" mass="32171">MKAELIFDGQLTLGEGPVWNVDQETLHCVDIMEKRLYTFNPKEGTHNFIQLDDYIGAVALREKEGWVAAFKDGFYFIDKQAETIEKIAAPDNEPADNRFNDGKCDPAGRFLAGTLSLANQDQAASFYSLEPNGMVERLLENVTLSNGLAWNADGNILYYIDTPTHKVDAFDYDLETGHLSNRRTVIEISGEEGSPDGMTIDSDGKLWIAHFGGWQVTRWDPDTGKKLDSIELPVANVTCCTFGGPEMDELYITTARDGLSEDDLADQPSAGGIFRVKLDVKGFPPNRYKG</sequence>
<comment type="catalytic activity">
    <reaction evidence="1">
        <text>D-glucono-1,5-lactone + H2O = D-gluconate + H(+)</text>
        <dbReference type="Rhea" id="RHEA:10440"/>
        <dbReference type="ChEBI" id="CHEBI:15377"/>
        <dbReference type="ChEBI" id="CHEBI:15378"/>
        <dbReference type="ChEBI" id="CHEBI:16217"/>
        <dbReference type="ChEBI" id="CHEBI:18391"/>
        <dbReference type="EC" id="3.1.1.17"/>
    </reaction>
</comment>
<keyword evidence="12" id="KW-0106">Calcium</keyword>
<proteinExistence type="inferred from homology"/>
<dbReference type="GO" id="GO:0005737">
    <property type="term" value="C:cytoplasm"/>
    <property type="evidence" value="ECO:0007669"/>
    <property type="project" value="UniProtKB-SubCell"/>
</dbReference>
<dbReference type="Pfam" id="PF08450">
    <property type="entry name" value="SGL"/>
    <property type="match status" value="1"/>
</dbReference>
<dbReference type="InterPro" id="IPR005511">
    <property type="entry name" value="SMP-30"/>
</dbReference>
<dbReference type="PRINTS" id="PR01791">
    <property type="entry name" value="REGUCALCIN"/>
</dbReference>
<dbReference type="FunFam" id="2.120.10.30:FF:000027">
    <property type="entry name" value="Regucalcin homologue"/>
    <property type="match status" value="1"/>
</dbReference>
<feature type="binding site" evidence="15">
    <location>
        <position position="100"/>
    </location>
    <ligand>
        <name>substrate</name>
    </ligand>
</feature>
<dbReference type="PATRIC" id="fig|1408103.3.peg.3031"/>
<dbReference type="Gene3D" id="2.120.10.30">
    <property type="entry name" value="TolB, C-terminal domain"/>
    <property type="match status" value="1"/>
</dbReference>
<comment type="subcellular location">
    <subcellularLocation>
        <location evidence="5">Cytoplasm</location>
    </subcellularLocation>
</comment>
<keyword evidence="15" id="KW-0862">Zinc</keyword>
<evidence type="ECO:0000256" key="14">
    <source>
        <dbReference type="PIRSR" id="PIRSR605511-1"/>
    </source>
</evidence>
<dbReference type="PANTHER" id="PTHR10907:SF47">
    <property type="entry name" value="REGUCALCIN"/>
    <property type="match status" value="1"/>
</dbReference>
<evidence type="ECO:0000256" key="15">
    <source>
        <dbReference type="PIRSR" id="PIRSR605511-2"/>
    </source>
</evidence>
<keyword evidence="11" id="KW-0378">Hydrolase</keyword>
<comment type="cofactor">
    <cofactor evidence="4">
        <name>Mg(2+)</name>
        <dbReference type="ChEBI" id="CHEBI:18420"/>
    </cofactor>
</comment>
<dbReference type="GO" id="GO:0004341">
    <property type="term" value="F:gluconolactonase activity"/>
    <property type="evidence" value="ECO:0007669"/>
    <property type="project" value="UniProtKB-EC"/>
</dbReference>
<keyword evidence="9" id="KW-0963">Cytoplasm</keyword>
<dbReference type="RefSeq" id="WP_046524304.1">
    <property type="nucleotide sequence ID" value="NZ_LAYY01000014.1"/>
</dbReference>
<dbReference type="EC" id="3.1.1.17" evidence="7"/>
<evidence type="ECO:0000256" key="10">
    <source>
        <dbReference type="ARBA" id="ARBA00022723"/>
    </source>
</evidence>
<comment type="cofactor">
    <cofactor evidence="3">
        <name>Mn(2+)</name>
        <dbReference type="ChEBI" id="CHEBI:29035"/>
    </cofactor>
</comment>
<feature type="domain" description="SMP-30/Gluconolactonase/LRE-like region" evidence="16">
    <location>
        <begin position="13"/>
        <end position="256"/>
    </location>
</feature>
<dbReference type="Proteomes" id="UP000034166">
    <property type="component" value="Unassembled WGS sequence"/>
</dbReference>
<evidence type="ECO:0000256" key="11">
    <source>
        <dbReference type="ARBA" id="ARBA00022801"/>
    </source>
</evidence>
<dbReference type="EMBL" id="LAYY01000014">
    <property type="protein sequence ID" value="KKK37461.1"/>
    <property type="molecule type" value="Genomic_DNA"/>
</dbReference>
<dbReference type="InterPro" id="IPR013658">
    <property type="entry name" value="SGL"/>
</dbReference>
<evidence type="ECO:0000256" key="13">
    <source>
        <dbReference type="ARBA" id="ARBA00032464"/>
    </source>
</evidence>
<dbReference type="InterPro" id="IPR008367">
    <property type="entry name" value="Regucalcin"/>
</dbReference>
<evidence type="ECO:0000313" key="17">
    <source>
        <dbReference type="EMBL" id="KKK37461.1"/>
    </source>
</evidence>
<feature type="binding site" evidence="15">
    <location>
        <position position="98"/>
    </location>
    <ligand>
        <name>substrate</name>
    </ligand>
</feature>
<dbReference type="GO" id="GO:0005509">
    <property type="term" value="F:calcium ion binding"/>
    <property type="evidence" value="ECO:0007669"/>
    <property type="project" value="InterPro"/>
</dbReference>
<evidence type="ECO:0000259" key="16">
    <source>
        <dbReference type="Pfam" id="PF08450"/>
    </source>
</evidence>
<dbReference type="GO" id="GO:0019853">
    <property type="term" value="P:L-ascorbic acid biosynthetic process"/>
    <property type="evidence" value="ECO:0007669"/>
    <property type="project" value="TreeGrafter"/>
</dbReference>
<evidence type="ECO:0000256" key="9">
    <source>
        <dbReference type="ARBA" id="ARBA00022490"/>
    </source>
</evidence>
<comment type="cofactor">
    <cofactor evidence="2">
        <name>Ca(2+)</name>
        <dbReference type="ChEBI" id="CHEBI:29108"/>
    </cofactor>
</comment>
<dbReference type="SUPFAM" id="SSF63829">
    <property type="entry name" value="Calcium-dependent phosphotriesterase"/>
    <property type="match status" value="1"/>
</dbReference>
<dbReference type="InterPro" id="IPR011042">
    <property type="entry name" value="6-blade_b-propeller_TolB-like"/>
</dbReference>
<comment type="caution">
    <text evidence="17">The sequence shown here is derived from an EMBL/GenBank/DDBJ whole genome shotgun (WGS) entry which is preliminary data.</text>
</comment>